<evidence type="ECO:0000259" key="6">
    <source>
        <dbReference type="SMART" id="SM00852"/>
    </source>
</evidence>
<keyword evidence="5" id="KW-0500">Molybdenum</keyword>
<comment type="catalytic activity">
    <reaction evidence="5">
        <text>adenylyl-molybdopterin + molybdate = Mo-molybdopterin + AMP + H(+)</text>
        <dbReference type="Rhea" id="RHEA:35047"/>
        <dbReference type="ChEBI" id="CHEBI:15378"/>
        <dbReference type="ChEBI" id="CHEBI:36264"/>
        <dbReference type="ChEBI" id="CHEBI:62727"/>
        <dbReference type="ChEBI" id="CHEBI:71302"/>
        <dbReference type="ChEBI" id="CHEBI:456215"/>
    </reaction>
</comment>
<dbReference type="CDD" id="cd00887">
    <property type="entry name" value="MoeA"/>
    <property type="match status" value="1"/>
</dbReference>
<comment type="similarity">
    <text evidence="2">In the N-terminal section; belongs to the MoaB/Mog family.</text>
</comment>
<dbReference type="Proteomes" id="UP000238350">
    <property type="component" value="Unassembled WGS sequence"/>
</dbReference>
<evidence type="ECO:0000256" key="3">
    <source>
        <dbReference type="ARBA" id="ARBA00008339"/>
    </source>
</evidence>
<dbReference type="Gene3D" id="2.40.340.10">
    <property type="entry name" value="MoeA, C-terminal, domain IV"/>
    <property type="match status" value="1"/>
</dbReference>
<dbReference type="InterPro" id="IPR001453">
    <property type="entry name" value="MoaB/Mog_dom"/>
</dbReference>
<dbReference type="STRING" id="45607.A0A2T0FMP1"/>
<feature type="domain" description="MoaB/Mog" evidence="6">
    <location>
        <begin position="387"/>
        <end position="525"/>
    </location>
</feature>
<evidence type="ECO:0000313" key="7">
    <source>
        <dbReference type="EMBL" id="PRT56254.1"/>
    </source>
</evidence>
<dbReference type="Pfam" id="PF03453">
    <property type="entry name" value="MoeA_N"/>
    <property type="match status" value="1"/>
</dbReference>
<dbReference type="GO" id="GO:0061598">
    <property type="term" value="F:molybdopterin adenylyltransferase activity"/>
    <property type="evidence" value="ECO:0007669"/>
    <property type="project" value="UniProtKB-UniRule"/>
</dbReference>
<dbReference type="InterPro" id="IPR036135">
    <property type="entry name" value="MoeA_linker/N_sf"/>
</dbReference>
<dbReference type="PANTHER" id="PTHR10192:SF5">
    <property type="entry name" value="GEPHYRIN"/>
    <property type="match status" value="1"/>
</dbReference>
<dbReference type="Gene3D" id="2.170.190.11">
    <property type="entry name" value="Molybdopterin biosynthesis moea protein, domain 3"/>
    <property type="match status" value="1"/>
</dbReference>
<dbReference type="Gene3D" id="3.90.105.10">
    <property type="entry name" value="Molybdopterin biosynthesis moea protein, domain 2"/>
    <property type="match status" value="1"/>
</dbReference>
<evidence type="ECO:0000313" key="8">
    <source>
        <dbReference type="Proteomes" id="UP000238350"/>
    </source>
</evidence>
<dbReference type="NCBIfam" id="TIGR00177">
    <property type="entry name" value="molyb_syn"/>
    <property type="match status" value="1"/>
</dbReference>
<accession>A0A2T0FMP1</accession>
<dbReference type="InterPro" id="IPR005110">
    <property type="entry name" value="MoeA_linker/N"/>
</dbReference>
<keyword evidence="5" id="KW-0479">Metal-binding</keyword>
<dbReference type="InterPro" id="IPR038987">
    <property type="entry name" value="MoeA-like"/>
</dbReference>
<dbReference type="GeneID" id="36517622"/>
<dbReference type="FunFam" id="3.40.980.10:FF:000001">
    <property type="entry name" value="Molybdopterin molybdenumtransferase"/>
    <property type="match status" value="1"/>
</dbReference>
<dbReference type="FunFam" id="2.170.190.11:FF:000001">
    <property type="entry name" value="Molybdopterin molybdenumtransferase"/>
    <property type="match status" value="1"/>
</dbReference>
<dbReference type="GO" id="GO:0005829">
    <property type="term" value="C:cytosol"/>
    <property type="evidence" value="ECO:0007669"/>
    <property type="project" value="TreeGrafter"/>
</dbReference>
<dbReference type="SUPFAM" id="SSF53218">
    <property type="entry name" value="Molybdenum cofactor biosynthesis proteins"/>
    <property type="match status" value="2"/>
</dbReference>
<comment type="function">
    <text evidence="5">Catalyzes two steps in the biosynthesis of the molybdenum cofactor. In the first step, molybdopterin is adenylated. Subsequently, molybdate is inserted into adenylated molybdopterin and AMP is released.</text>
</comment>
<protein>
    <submittedName>
        <fullName evidence="7">Molybdenum cofactor synthesis protein cinnamon</fullName>
    </submittedName>
</protein>
<dbReference type="CDD" id="cd00886">
    <property type="entry name" value="MogA_MoaB"/>
    <property type="match status" value="1"/>
</dbReference>
<keyword evidence="5" id="KW-0460">Magnesium</keyword>
<comment type="similarity">
    <text evidence="5">Belongs to the MoeA family.</text>
</comment>
<dbReference type="GO" id="GO:0061599">
    <property type="term" value="F:molybdopterin molybdotransferase activity"/>
    <property type="evidence" value="ECO:0007669"/>
    <property type="project" value="UniProtKB-UniRule"/>
</dbReference>
<dbReference type="SMART" id="SM00852">
    <property type="entry name" value="MoCF_biosynth"/>
    <property type="match status" value="2"/>
</dbReference>
<keyword evidence="4 5" id="KW-0501">Molybdenum cofactor biosynthesis</keyword>
<feature type="domain" description="MoaB/Mog" evidence="6">
    <location>
        <begin position="4"/>
        <end position="142"/>
    </location>
</feature>
<name>A0A2T0FMP1_9ASCO</name>
<gene>
    <name evidence="7" type="ORF">B9G98_03874</name>
</gene>
<dbReference type="SUPFAM" id="SSF63867">
    <property type="entry name" value="MoeA C-terminal domain-like"/>
    <property type="match status" value="1"/>
</dbReference>
<dbReference type="GO" id="GO:0046872">
    <property type="term" value="F:metal ion binding"/>
    <property type="evidence" value="ECO:0007669"/>
    <property type="project" value="UniProtKB-UniRule"/>
</dbReference>
<evidence type="ECO:0000256" key="1">
    <source>
        <dbReference type="ARBA" id="ARBA00005046"/>
    </source>
</evidence>
<dbReference type="UniPathway" id="UPA00344"/>
<evidence type="ECO:0000256" key="2">
    <source>
        <dbReference type="ARBA" id="ARBA00007589"/>
    </source>
</evidence>
<comment type="caution">
    <text evidence="7">The sequence shown here is derived from an EMBL/GenBank/DDBJ whole genome shotgun (WGS) entry which is preliminary data.</text>
</comment>
<comment type="pathway">
    <text evidence="1 5">Cofactor biosynthesis; molybdopterin biosynthesis.</text>
</comment>
<keyword evidence="5" id="KW-0808">Transferase</keyword>
<dbReference type="InterPro" id="IPR036425">
    <property type="entry name" value="MoaB/Mog-like_dom_sf"/>
</dbReference>
<keyword evidence="8" id="KW-1185">Reference proteome</keyword>
<dbReference type="OrthoDB" id="4349954at2759"/>
<comment type="similarity">
    <text evidence="3">In the C-terminal section; belongs to the MoeA family.</text>
</comment>
<dbReference type="GO" id="GO:0006777">
    <property type="term" value="P:Mo-molybdopterin cofactor biosynthetic process"/>
    <property type="evidence" value="ECO:0007669"/>
    <property type="project" value="UniProtKB-UniRule"/>
</dbReference>
<proteinExistence type="inferred from homology"/>
<evidence type="ECO:0000256" key="4">
    <source>
        <dbReference type="ARBA" id="ARBA00023150"/>
    </source>
</evidence>
<dbReference type="SUPFAM" id="SSF63882">
    <property type="entry name" value="MoeA N-terminal region -like"/>
    <property type="match status" value="1"/>
</dbReference>
<dbReference type="RefSeq" id="XP_024666199.1">
    <property type="nucleotide sequence ID" value="XM_024810431.1"/>
</dbReference>
<dbReference type="GO" id="GO:0005524">
    <property type="term" value="F:ATP binding"/>
    <property type="evidence" value="ECO:0007669"/>
    <property type="project" value="UniProtKB-UniRule"/>
</dbReference>
<dbReference type="InterPro" id="IPR008284">
    <property type="entry name" value="MoCF_biosynth_CS"/>
</dbReference>
<evidence type="ECO:0000256" key="5">
    <source>
        <dbReference type="RuleBase" id="RU365090"/>
    </source>
</evidence>
<sequence>MDSVIIVVSDTCASDPSKDATGPALQNVLQTNNNIVYVADDKKAIQSAVRHNAAKYALVVTAGGTGFSPRDTTPEAVYELIDRPAPGIVTAMLVESLKITPLAALARPVAGTIGHSLVITVPGSPKGAVENIQAVLPVLTHAIKLVSGESSRDLHSSAKSSADPATAQQTVVAAISTPTKLCPHHGHGKGLKFYGSAQRPRESPFPMISFEDAYKIVMDAAAEPTLRTDVALFNAVGRVIADDIHARVDVPQFRASIVDGYAVLHSDCPGILPLAEVVTASKDTIKLKPGTCVRITTGAPVPHGATAVIPVENTTVAEEKDGKEVAIKIHASGVGAGDNIREIGSDIAKGSCVLAKGTPISSLGGEVGLLASIGIPAVRVFEQPVVGVLSTGDELVSVDSQVCGSQVRDSNRPMLLAALNAAGIDPVDLGIAPDKEADLLRSLRYALSKVNVLITTGGVSMGELDLLKPAIEELGGQIHFGRVNMKPGKPITFATIGETLVFALPGNPASASVCYSLFVQPCIDKLRGHAYEHRHFSVAISRDVKLDTRPEFQRVHIKFSPDGPRTESTGFQRSSAISSMVGANALLCLPARTDDVQELKAGSHVPAILLNSL</sequence>
<dbReference type="NCBIfam" id="NF045515">
    <property type="entry name" value="Glp_gephyrin"/>
    <property type="match status" value="1"/>
</dbReference>
<reference evidence="7 8" key="1">
    <citation type="submission" date="2017-04" db="EMBL/GenBank/DDBJ databases">
        <title>Genome sequencing of [Candida] sorbophila.</title>
        <authorList>
            <person name="Ahn J.O."/>
        </authorList>
    </citation>
    <scope>NUCLEOTIDE SEQUENCE [LARGE SCALE GENOMIC DNA]</scope>
    <source>
        <strain evidence="7 8">DS02</strain>
    </source>
</reference>
<dbReference type="EMBL" id="NDIQ01000022">
    <property type="protein sequence ID" value="PRT56254.1"/>
    <property type="molecule type" value="Genomic_DNA"/>
</dbReference>
<dbReference type="InterPro" id="IPR005111">
    <property type="entry name" value="MoeA_C_domain_IV"/>
</dbReference>
<dbReference type="PANTHER" id="PTHR10192">
    <property type="entry name" value="MOLYBDOPTERIN BIOSYNTHESIS PROTEIN"/>
    <property type="match status" value="1"/>
</dbReference>
<dbReference type="Pfam" id="PF03454">
    <property type="entry name" value="MoeA_C"/>
    <property type="match status" value="1"/>
</dbReference>
<dbReference type="Pfam" id="PF00994">
    <property type="entry name" value="MoCF_biosynth"/>
    <property type="match status" value="2"/>
</dbReference>
<dbReference type="PROSITE" id="PS01079">
    <property type="entry name" value="MOCF_BIOSYNTHESIS_2"/>
    <property type="match status" value="1"/>
</dbReference>
<comment type="cofactor">
    <cofactor evidence="5">
        <name>Mg(2+)</name>
        <dbReference type="ChEBI" id="CHEBI:18420"/>
    </cofactor>
</comment>
<dbReference type="InterPro" id="IPR036688">
    <property type="entry name" value="MoeA_C_domain_IV_sf"/>
</dbReference>
<organism evidence="7 8">
    <name type="scientific">Wickerhamiella sorbophila</name>
    <dbReference type="NCBI Taxonomy" id="45607"/>
    <lineage>
        <taxon>Eukaryota</taxon>
        <taxon>Fungi</taxon>
        <taxon>Dikarya</taxon>
        <taxon>Ascomycota</taxon>
        <taxon>Saccharomycotina</taxon>
        <taxon>Dipodascomycetes</taxon>
        <taxon>Dipodascales</taxon>
        <taxon>Trichomonascaceae</taxon>
        <taxon>Wickerhamiella</taxon>
    </lineage>
</organism>
<dbReference type="AlphaFoldDB" id="A0A2T0FMP1"/>
<dbReference type="Gene3D" id="3.40.980.10">
    <property type="entry name" value="MoaB/Mog-like domain"/>
    <property type="match status" value="2"/>
</dbReference>
<comment type="catalytic activity">
    <reaction evidence="5">
        <text>molybdopterin + ATP + H(+) = adenylyl-molybdopterin + diphosphate</text>
        <dbReference type="Rhea" id="RHEA:31331"/>
        <dbReference type="ChEBI" id="CHEBI:15378"/>
        <dbReference type="ChEBI" id="CHEBI:30616"/>
        <dbReference type="ChEBI" id="CHEBI:33019"/>
        <dbReference type="ChEBI" id="CHEBI:58698"/>
        <dbReference type="ChEBI" id="CHEBI:62727"/>
    </reaction>
</comment>